<sequence length="34" mass="3843">MKGEEAIIYAVVTNFRRQVHFVEGVGKAKAKDNH</sequence>
<comment type="caution">
    <text evidence="1">The sequence shown here is derived from an EMBL/GenBank/DDBJ whole genome shotgun (WGS) entry which is preliminary data.</text>
</comment>
<protein>
    <submittedName>
        <fullName evidence="1">Uncharacterized protein</fullName>
    </submittedName>
</protein>
<feature type="non-terminal residue" evidence="1">
    <location>
        <position position="34"/>
    </location>
</feature>
<name>X1PI08_9ZZZZ</name>
<dbReference type="AlphaFoldDB" id="X1PI08"/>
<dbReference type="EMBL" id="BARV01039242">
    <property type="protein sequence ID" value="GAI55458.1"/>
    <property type="molecule type" value="Genomic_DNA"/>
</dbReference>
<accession>X1PI08</accession>
<reference evidence="1" key="1">
    <citation type="journal article" date="2014" name="Front. Microbiol.">
        <title>High frequency of phylogenetically diverse reductive dehalogenase-homologous genes in deep subseafloor sedimentary metagenomes.</title>
        <authorList>
            <person name="Kawai M."/>
            <person name="Futagami T."/>
            <person name="Toyoda A."/>
            <person name="Takaki Y."/>
            <person name="Nishi S."/>
            <person name="Hori S."/>
            <person name="Arai W."/>
            <person name="Tsubouchi T."/>
            <person name="Morono Y."/>
            <person name="Uchiyama I."/>
            <person name="Ito T."/>
            <person name="Fujiyama A."/>
            <person name="Inagaki F."/>
            <person name="Takami H."/>
        </authorList>
    </citation>
    <scope>NUCLEOTIDE SEQUENCE</scope>
    <source>
        <strain evidence="1">Expedition CK06-06</strain>
    </source>
</reference>
<evidence type="ECO:0000313" key="1">
    <source>
        <dbReference type="EMBL" id="GAI55458.1"/>
    </source>
</evidence>
<gene>
    <name evidence="1" type="ORF">S06H3_60211</name>
</gene>
<proteinExistence type="predicted"/>
<organism evidence="1">
    <name type="scientific">marine sediment metagenome</name>
    <dbReference type="NCBI Taxonomy" id="412755"/>
    <lineage>
        <taxon>unclassified sequences</taxon>
        <taxon>metagenomes</taxon>
        <taxon>ecological metagenomes</taxon>
    </lineage>
</organism>